<keyword evidence="2" id="KW-1185">Reference proteome</keyword>
<organism evidence="1 2">
    <name type="scientific">Nephila pilipes</name>
    <name type="common">Giant wood spider</name>
    <name type="synonym">Nephila maculata</name>
    <dbReference type="NCBI Taxonomy" id="299642"/>
    <lineage>
        <taxon>Eukaryota</taxon>
        <taxon>Metazoa</taxon>
        <taxon>Ecdysozoa</taxon>
        <taxon>Arthropoda</taxon>
        <taxon>Chelicerata</taxon>
        <taxon>Arachnida</taxon>
        <taxon>Araneae</taxon>
        <taxon>Araneomorphae</taxon>
        <taxon>Entelegynae</taxon>
        <taxon>Araneoidea</taxon>
        <taxon>Nephilidae</taxon>
        <taxon>Nephila</taxon>
    </lineage>
</organism>
<proteinExistence type="predicted"/>
<protein>
    <submittedName>
        <fullName evidence="1">Uncharacterized protein</fullName>
    </submittedName>
</protein>
<evidence type="ECO:0000313" key="1">
    <source>
        <dbReference type="EMBL" id="GFS82891.1"/>
    </source>
</evidence>
<comment type="caution">
    <text evidence="1">The sequence shown here is derived from an EMBL/GenBank/DDBJ whole genome shotgun (WGS) entry which is preliminary data.</text>
</comment>
<dbReference type="Proteomes" id="UP000887013">
    <property type="component" value="Unassembled WGS sequence"/>
</dbReference>
<dbReference type="AlphaFoldDB" id="A0A8X6T910"/>
<name>A0A8X6T910_NEPPI</name>
<reference evidence="1" key="1">
    <citation type="submission" date="2020-08" db="EMBL/GenBank/DDBJ databases">
        <title>Multicomponent nature underlies the extraordinary mechanical properties of spider dragline silk.</title>
        <authorList>
            <person name="Kono N."/>
            <person name="Nakamura H."/>
            <person name="Mori M."/>
            <person name="Yoshida Y."/>
            <person name="Ohtoshi R."/>
            <person name="Malay A.D."/>
            <person name="Moran D.A.P."/>
            <person name="Tomita M."/>
            <person name="Numata K."/>
            <person name="Arakawa K."/>
        </authorList>
    </citation>
    <scope>NUCLEOTIDE SEQUENCE</scope>
</reference>
<evidence type="ECO:0000313" key="2">
    <source>
        <dbReference type="Proteomes" id="UP000887013"/>
    </source>
</evidence>
<gene>
    <name evidence="1" type="ORF">NPIL_108241</name>
</gene>
<dbReference type="EMBL" id="BMAW01051863">
    <property type="protein sequence ID" value="GFS82891.1"/>
    <property type="molecule type" value="Genomic_DNA"/>
</dbReference>
<accession>A0A8X6T910</accession>
<sequence>MIKLSSVGNCYYSPSTKKRLLEVHHRLRFTTTTVLHGSKFNIPRLWSSCHRSHKMPLRIIRERKKYSKEDFSLSRKFFSPNTHPPLLIHEDLTAKWWESPRRSERKADMKLNFDPNVLEDNSLSNEIDEFIEDHCHIIRGKKILFLMWMVSLD</sequence>